<organism evidence="3 4">
    <name type="scientific">Antrihabitans cavernicola</name>
    <dbReference type="NCBI Taxonomy" id="2495913"/>
    <lineage>
        <taxon>Bacteria</taxon>
        <taxon>Bacillati</taxon>
        <taxon>Actinomycetota</taxon>
        <taxon>Actinomycetes</taxon>
        <taxon>Mycobacteriales</taxon>
        <taxon>Nocardiaceae</taxon>
        <taxon>Antrihabitans</taxon>
    </lineage>
</organism>
<dbReference type="GO" id="GO:0006310">
    <property type="term" value="P:DNA recombination"/>
    <property type="evidence" value="ECO:0007669"/>
    <property type="project" value="UniProtKB-KW"/>
</dbReference>
<dbReference type="PROSITE" id="PS51898">
    <property type="entry name" value="TYR_RECOMBINASE"/>
    <property type="match status" value="1"/>
</dbReference>
<feature type="domain" description="Tyr recombinase" evidence="2">
    <location>
        <begin position="1"/>
        <end position="185"/>
    </location>
</feature>
<gene>
    <name evidence="3" type="ORF">FOY51_24720</name>
</gene>
<sequence>MLELLLTSGLRVEEVSELTTLDVVKRKLPDGQIYYLLHVKPSKCDRARVIPIGDGLGRVIAEIIGHIKTFYRTDAVPACDRRDYVAKAPLPTAPYLLQGVGHPSAMSIQTIRGRLTNLSLAGARHADGTPLRLLPQDCRRVFATEHLNNNNNPVHVIAALLGHASLDTVMIYAKLYPDTLIEGYRTAMRGLYTDVYDTDALRSPAVEEWKAFAAGSSLRDMGTHICALPTGEHCSRGLVCLGCHHAQPKKSAAPVFRRMIASHTRALDKARTRGEPAGQLAARELELDRLRSALHRAEELDDDVADAL</sequence>
<dbReference type="SUPFAM" id="SSF56349">
    <property type="entry name" value="DNA breaking-rejoining enzymes"/>
    <property type="match status" value="1"/>
</dbReference>
<evidence type="ECO:0000256" key="1">
    <source>
        <dbReference type="ARBA" id="ARBA00023172"/>
    </source>
</evidence>
<keyword evidence="4" id="KW-1185">Reference proteome</keyword>
<dbReference type="Pfam" id="PF00589">
    <property type="entry name" value="Phage_integrase"/>
    <property type="match status" value="1"/>
</dbReference>
<dbReference type="GO" id="GO:0003677">
    <property type="term" value="F:DNA binding"/>
    <property type="evidence" value="ECO:0007669"/>
    <property type="project" value="InterPro"/>
</dbReference>
<dbReference type="InterPro" id="IPR011010">
    <property type="entry name" value="DNA_brk_join_enz"/>
</dbReference>
<dbReference type="CDD" id="cd00397">
    <property type="entry name" value="DNA_BRE_C"/>
    <property type="match status" value="1"/>
</dbReference>
<accession>A0A5A7S3U7</accession>
<dbReference type="EMBL" id="VLNY01000021">
    <property type="protein sequence ID" value="KAA0017651.1"/>
    <property type="molecule type" value="Genomic_DNA"/>
</dbReference>
<dbReference type="InterPro" id="IPR013762">
    <property type="entry name" value="Integrase-like_cat_sf"/>
</dbReference>
<evidence type="ECO:0000259" key="2">
    <source>
        <dbReference type="PROSITE" id="PS51898"/>
    </source>
</evidence>
<dbReference type="InterPro" id="IPR002104">
    <property type="entry name" value="Integrase_catalytic"/>
</dbReference>
<comment type="caution">
    <text evidence="3">The sequence shown here is derived from an EMBL/GenBank/DDBJ whole genome shotgun (WGS) entry which is preliminary data.</text>
</comment>
<evidence type="ECO:0000313" key="3">
    <source>
        <dbReference type="EMBL" id="KAA0017651.1"/>
    </source>
</evidence>
<protein>
    <submittedName>
        <fullName evidence="3">Site-specific integrase</fullName>
    </submittedName>
</protein>
<evidence type="ECO:0000313" key="4">
    <source>
        <dbReference type="Proteomes" id="UP000322244"/>
    </source>
</evidence>
<name>A0A5A7S3U7_9NOCA</name>
<dbReference type="OrthoDB" id="3522542at2"/>
<dbReference type="AlphaFoldDB" id="A0A5A7S3U7"/>
<proteinExistence type="predicted"/>
<dbReference type="Proteomes" id="UP000322244">
    <property type="component" value="Unassembled WGS sequence"/>
</dbReference>
<keyword evidence="1" id="KW-0233">DNA recombination</keyword>
<dbReference type="Gene3D" id="1.10.443.10">
    <property type="entry name" value="Intergrase catalytic core"/>
    <property type="match status" value="1"/>
</dbReference>
<reference evidence="3 4" key="1">
    <citation type="submission" date="2019-07" db="EMBL/GenBank/DDBJ databases">
        <title>Rhodococcus cavernicolus sp. nov., isolated from a cave.</title>
        <authorList>
            <person name="Lee S.D."/>
        </authorList>
    </citation>
    <scope>NUCLEOTIDE SEQUENCE [LARGE SCALE GENOMIC DNA]</scope>
    <source>
        <strain evidence="3 4">C1-24</strain>
    </source>
</reference>
<dbReference type="GO" id="GO:0015074">
    <property type="term" value="P:DNA integration"/>
    <property type="evidence" value="ECO:0007669"/>
    <property type="project" value="InterPro"/>
</dbReference>